<dbReference type="InterPro" id="IPR036291">
    <property type="entry name" value="NAD(P)-bd_dom_sf"/>
</dbReference>
<evidence type="ECO:0000313" key="2">
    <source>
        <dbReference type="EMBL" id="KKK22601.1"/>
    </source>
</evidence>
<dbReference type="GO" id="GO:0016491">
    <property type="term" value="F:oxidoreductase activity"/>
    <property type="evidence" value="ECO:0007669"/>
    <property type="project" value="TreeGrafter"/>
</dbReference>
<dbReference type="PRINTS" id="PR00081">
    <property type="entry name" value="GDHRDH"/>
</dbReference>
<dbReference type="InterPro" id="IPR002347">
    <property type="entry name" value="SDR_fam"/>
</dbReference>
<dbReference type="Gene3D" id="3.40.50.720">
    <property type="entry name" value="NAD(P)-binding Rossmann-like Domain"/>
    <property type="match status" value="1"/>
</dbReference>
<dbReference type="InterPro" id="IPR051468">
    <property type="entry name" value="Fungal_SecMetab_SDRs"/>
</dbReference>
<evidence type="ECO:0000256" key="1">
    <source>
        <dbReference type="ARBA" id="ARBA00006484"/>
    </source>
</evidence>
<dbReference type="Pfam" id="PF00106">
    <property type="entry name" value="adh_short"/>
    <property type="match status" value="1"/>
</dbReference>
<dbReference type="OrthoDB" id="5296at2759"/>
<dbReference type="GO" id="GO:0005737">
    <property type="term" value="C:cytoplasm"/>
    <property type="evidence" value="ECO:0007669"/>
    <property type="project" value="TreeGrafter"/>
</dbReference>
<accession>A0A0F8VHH3</accession>
<name>A0A0F8VHH3_9EURO</name>
<dbReference type="VEuPathDB" id="FungiDB:P175DRAFT_0517475"/>
<evidence type="ECO:0008006" key="4">
    <source>
        <dbReference type="Google" id="ProtNLM"/>
    </source>
</evidence>
<dbReference type="EMBL" id="JYKN01000890">
    <property type="protein sequence ID" value="KKK22601.1"/>
    <property type="molecule type" value="Genomic_DNA"/>
</dbReference>
<dbReference type="PANTHER" id="PTHR43544">
    <property type="entry name" value="SHORT-CHAIN DEHYDROGENASE/REDUCTASE"/>
    <property type="match status" value="1"/>
</dbReference>
<dbReference type="PANTHER" id="PTHR43544:SF12">
    <property type="entry name" value="NAD(P)-BINDING ROSSMANN-FOLD SUPERFAMILY PROTEIN"/>
    <property type="match status" value="1"/>
</dbReference>
<reference evidence="2 3" key="1">
    <citation type="submission" date="2015-02" db="EMBL/GenBank/DDBJ databases">
        <title>Draft Genome Sequences of Two Closely-Related Aflatoxigenic Aspergillus Species Obtained from the Cote d'Ivoire.</title>
        <authorList>
            <person name="Moore G.G."/>
            <person name="Beltz S.B."/>
            <person name="Mack B.M."/>
        </authorList>
    </citation>
    <scope>NUCLEOTIDE SEQUENCE [LARGE SCALE GENOMIC DNA]</scope>
    <source>
        <strain evidence="2 3">SRRC1432</strain>
    </source>
</reference>
<dbReference type="Proteomes" id="UP000034947">
    <property type="component" value="Unassembled WGS sequence"/>
</dbReference>
<evidence type="ECO:0000313" key="3">
    <source>
        <dbReference type="Proteomes" id="UP000034947"/>
    </source>
</evidence>
<dbReference type="SUPFAM" id="SSF51735">
    <property type="entry name" value="NAD(P)-binding Rossmann-fold domains"/>
    <property type="match status" value="1"/>
</dbReference>
<proteinExistence type="inferred from homology"/>
<comment type="caution">
    <text evidence="2">The sequence shown here is derived from an EMBL/GenBank/DDBJ whole genome shotgun (WGS) entry which is preliminary data.</text>
</comment>
<comment type="similarity">
    <text evidence="1">Belongs to the short-chain dehydrogenases/reductases (SDR) family.</text>
</comment>
<keyword evidence="3" id="KW-1185">Reference proteome</keyword>
<organism evidence="2 3">
    <name type="scientific">Aspergillus ochraceoroseus</name>
    <dbReference type="NCBI Taxonomy" id="138278"/>
    <lineage>
        <taxon>Eukaryota</taxon>
        <taxon>Fungi</taxon>
        <taxon>Dikarya</taxon>
        <taxon>Ascomycota</taxon>
        <taxon>Pezizomycotina</taxon>
        <taxon>Eurotiomycetes</taxon>
        <taxon>Eurotiomycetidae</taxon>
        <taxon>Eurotiales</taxon>
        <taxon>Aspergillaceae</taxon>
        <taxon>Aspergillus</taxon>
        <taxon>Aspergillus subgen. Nidulantes</taxon>
    </lineage>
</organism>
<protein>
    <recommendedName>
        <fullName evidence="4">Short-chain dehydrogenase</fullName>
    </recommendedName>
</protein>
<sequence>MAPLQSGFAVITPASRGIGFALAHQLLANTSIPLIATARKNCDQVRHDLLDKVKDNAPNAKERLQVLDVDVTDESTVSAMASTIRQFYPRAFLRLAITVPGVLHVEKSPMQIDAETALHSFKVNALGPMLVMKHLSPFLPNRSSPPFQDDQETCRSAECQWNLPTSHAIYAMMAARVGSISDNASGGWYSYRASKASVFQLAKTFDLYLQIRSQERAMAIALHPGTVQTDFTMDYRNGRKMLQPEDAATKLLQVLCTMKLGLMKDVVDVGTGGEMRFCRKLGRLG</sequence>
<gene>
    <name evidence="2" type="ORF">AOCH_004780</name>
</gene>
<dbReference type="AlphaFoldDB" id="A0A0F8VHH3"/>